<protein>
    <submittedName>
        <fullName evidence="1">Uncharacterized protein</fullName>
    </submittedName>
</protein>
<sequence>MHLSNMFSVLVALLIPYVQAWGCKDNPNVEGFPWSACLKVTPDGEQADLIDAPWRGPPGYDCSMDAEGGHDIPTCCSKHETIRMAPLAKSLDVIGDKSKPWSIFQRRSLRQTIFFHQPSRGPDQLVLIMFSPSIPMSMLTLLGSLAQSGYEQFCPLLNGTNYSCKICFSSLYICGNILILARPISIFLDSHLDYLLMSNHHSRRMLLIPYVQAWGCKDNPKVPGYPWSACLKVNYPPDADPVADLIDAPWRGPPGYDCTMDVVGGHYIPTCCSKHEEDMPKLLNRDTLLKDCKHLDGSPFEWPPKPHNWYKRPDQLVFIIFPPSIPMSVCSNYQDLLPSQVTNSFVLFFDRINYSCNIHLSPLCIGGNILILAIHISIS</sequence>
<name>A0ACC0EGH8_9BASI</name>
<gene>
    <name evidence="1" type="ORF">MJO28_005831</name>
</gene>
<accession>A0ACC0EGH8</accession>
<dbReference type="Proteomes" id="UP001060170">
    <property type="component" value="Chromosome 6"/>
</dbReference>
<reference evidence="2" key="2">
    <citation type="journal article" date="2018" name="Mol. Plant Microbe Interact.">
        <title>Genome sequence resources for the wheat stripe rust pathogen (Puccinia striiformis f. sp. tritici) and the barley stripe rust pathogen (Puccinia striiformis f. sp. hordei).</title>
        <authorList>
            <person name="Xia C."/>
            <person name="Wang M."/>
            <person name="Yin C."/>
            <person name="Cornejo O.E."/>
            <person name="Hulbert S.H."/>
            <person name="Chen X."/>
        </authorList>
    </citation>
    <scope>NUCLEOTIDE SEQUENCE [LARGE SCALE GENOMIC DNA]</scope>
    <source>
        <strain evidence="2">93-210</strain>
    </source>
</reference>
<reference evidence="1 2" key="3">
    <citation type="journal article" date="2022" name="Microbiol. Spectr.">
        <title>Folding features and dynamics of 3D genome architecture in plant fungal pathogens.</title>
        <authorList>
            <person name="Xia C."/>
        </authorList>
    </citation>
    <scope>NUCLEOTIDE SEQUENCE [LARGE SCALE GENOMIC DNA]</scope>
    <source>
        <strain evidence="1 2">93-210</strain>
    </source>
</reference>
<evidence type="ECO:0000313" key="1">
    <source>
        <dbReference type="EMBL" id="KAI7953284.1"/>
    </source>
</evidence>
<proteinExistence type="predicted"/>
<organism evidence="1 2">
    <name type="scientific">Puccinia striiformis f. sp. tritici</name>
    <dbReference type="NCBI Taxonomy" id="168172"/>
    <lineage>
        <taxon>Eukaryota</taxon>
        <taxon>Fungi</taxon>
        <taxon>Dikarya</taxon>
        <taxon>Basidiomycota</taxon>
        <taxon>Pucciniomycotina</taxon>
        <taxon>Pucciniomycetes</taxon>
        <taxon>Pucciniales</taxon>
        <taxon>Pucciniaceae</taxon>
        <taxon>Puccinia</taxon>
    </lineage>
</organism>
<comment type="caution">
    <text evidence="1">The sequence shown here is derived from an EMBL/GenBank/DDBJ whole genome shotgun (WGS) entry which is preliminary data.</text>
</comment>
<reference evidence="2" key="1">
    <citation type="journal article" date="2018" name="BMC Genomics">
        <title>Genomic insights into host adaptation between the wheat stripe rust pathogen (Puccinia striiformis f. sp. tritici) and the barley stripe rust pathogen (Puccinia striiformis f. sp. hordei).</title>
        <authorList>
            <person name="Xia C."/>
            <person name="Wang M."/>
            <person name="Yin C."/>
            <person name="Cornejo O.E."/>
            <person name="Hulbert S.H."/>
            <person name="Chen X."/>
        </authorList>
    </citation>
    <scope>NUCLEOTIDE SEQUENCE [LARGE SCALE GENOMIC DNA]</scope>
    <source>
        <strain evidence="2">93-210</strain>
    </source>
</reference>
<evidence type="ECO:0000313" key="2">
    <source>
        <dbReference type="Proteomes" id="UP001060170"/>
    </source>
</evidence>
<keyword evidence="2" id="KW-1185">Reference proteome</keyword>
<dbReference type="EMBL" id="CM045870">
    <property type="protein sequence ID" value="KAI7953284.1"/>
    <property type="molecule type" value="Genomic_DNA"/>
</dbReference>